<dbReference type="PANTHER" id="PTHR43133">
    <property type="entry name" value="RNA POLYMERASE ECF-TYPE SIGMA FACTO"/>
    <property type="match status" value="1"/>
</dbReference>
<dbReference type="GO" id="GO:0016987">
    <property type="term" value="F:sigma factor activity"/>
    <property type="evidence" value="ECO:0007669"/>
    <property type="project" value="UniProtKB-KW"/>
</dbReference>
<dbReference type="Pfam" id="PF04542">
    <property type="entry name" value="Sigma70_r2"/>
    <property type="match status" value="1"/>
</dbReference>
<dbReference type="InterPro" id="IPR039425">
    <property type="entry name" value="RNA_pol_sigma-70-like"/>
</dbReference>
<evidence type="ECO:0000256" key="2">
    <source>
        <dbReference type="ARBA" id="ARBA00023015"/>
    </source>
</evidence>
<dbReference type="PANTHER" id="PTHR43133:SF46">
    <property type="entry name" value="RNA POLYMERASE SIGMA-70 FACTOR ECF SUBFAMILY"/>
    <property type="match status" value="1"/>
</dbReference>
<dbReference type="InterPro" id="IPR013324">
    <property type="entry name" value="RNA_pol_sigma_r3/r4-like"/>
</dbReference>
<dbReference type="SUPFAM" id="SSF88946">
    <property type="entry name" value="Sigma2 domain of RNA polymerase sigma factors"/>
    <property type="match status" value="1"/>
</dbReference>
<reference evidence="7 8" key="1">
    <citation type="submission" date="2019-01" db="EMBL/GenBank/DDBJ databases">
        <title>Cytophagaceae bacterium strain CAR-16.</title>
        <authorList>
            <person name="Chen W.-M."/>
        </authorList>
    </citation>
    <scope>NUCLEOTIDE SEQUENCE [LARGE SCALE GENOMIC DNA]</scope>
    <source>
        <strain evidence="7 8">CAR-16</strain>
    </source>
</reference>
<dbReference type="InterPro" id="IPR014284">
    <property type="entry name" value="RNA_pol_sigma-70_dom"/>
</dbReference>
<evidence type="ECO:0000256" key="3">
    <source>
        <dbReference type="ARBA" id="ARBA00023082"/>
    </source>
</evidence>
<gene>
    <name evidence="7" type="ORF">ESB04_07775</name>
</gene>
<evidence type="ECO:0000259" key="6">
    <source>
        <dbReference type="Pfam" id="PF08281"/>
    </source>
</evidence>
<evidence type="ECO:0000256" key="4">
    <source>
        <dbReference type="ARBA" id="ARBA00023163"/>
    </source>
</evidence>
<dbReference type="OrthoDB" id="679904at2"/>
<dbReference type="AlphaFoldDB" id="A0A4Q1BZA0"/>
<keyword evidence="3" id="KW-0731">Sigma factor</keyword>
<dbReference type="GO" id="GO:0003677">
    <property type="term" value="F:DNA binding"/>
    <property type="evidence" value="ECO:0007669"/>
    <property type="project" value="InterPro"/>
</dbReference>
<dbReference type="Gene3D" id="1.10.1740.10">
    <property type="match status" value="1"/>
</dbReference>
<dbReference type="GO" id="GO:0006352">
    <property type="term" value="P:DNA-templated transcription initiation"/>
    <property type="evidence" value="ECO:0007669"/>
    <property type="project" value="InterPro"/>
</dbReference>
<feature type="domain" description="RNA polymerase sigma-70 region 2" evidence="5">
    <location>
        <begin position="28"/>
        <end position="92"/>
    </location>
</feature>
<dbReference type="Proteomes" id="UP000289455">
    <property type="component" value="Unassembled WGS sequence"/>
</dbReference>
<dbReference type="SUPFAM" id="SSF88659">
    <property type="entry name" value="Sigma3 and sigma4 domains of RNA polymerase sigma factors"/>
    <property type="match status" value="1"/>
</dbReference>
<dbReference type="InterPro" id="IPR013249">
    <property type="entry name" value="RNA_pol_sigma70_r4_t2"/>
</dbReference>
<dbReference type="InterPro" id="IPR036388">
    <property type="entry name" value="WH-like_DNA-bd_sf"/>
</dbReference>
<dbReference type="Pfam" id="PF08281">
    <property type="entry name" value="Sigma70_r4_2"/>
    <property type="match status" value="1"/>
</dbReference>
<sequence>MSEVLTHMSDEELLILLQKGDHKAFELIYRRYWKSVYGFVYHNLGSKEDSEEILHDLMLSLWNRREELKIENLKIYLFIASRNLINKSIRSQMTLRRYREFQLMNQIHETSTSDDMINSEEFDKKLNILLQKMPEKTALIFRMSKIDEIPVKLIASQLSLSEKAVEYHLTKSMKFLKKNFKNFYSTN</sequence>
<dbReference type="Gene3D" id="1.10.10.10">
    <property type="entry name" value="Winged helix-like DNA-binding domain superfamily/Winged helix DNA-binding domain"/>
    <property type="match status" value="1"/>
</dbReference>
<dbReference type="InterPro" id="IPR013325">
    <property type="entry name" value="RNA_pol_sigma_r2"/>
</dbReference>
<dbReference type="NCBIfam" id="TIGR02937">
    <property type="entry name" value="sigma70-ECF"/>
    <property type="match status" value="1"/>
</dbReference>
<evidence type="ECO:0000256" key="1">
    <source>
        <dbReference type="ARBA" id="ARBA00010641"/>
    </source>
</evidence>
<organism evidence="7 8">
    <name type="scientific">Aquirufa rosea</name>
    <dbReference type="NCBI Taxonomy" id="2509241"/>
    <lineage>
        <taxon>Bacteria</taxon>
        <taxon>Pseudomonadati</taxon>
        <taxon>Bacteroidota</taxon>
        <taxon>Cytophagia</taxon>
        <taxon>Cytophagales</taxon>
        <taxon>Flectobacillaceae</taxon>
        <taxon>Aquirufa</taxon>
    </lineage>
</organism>
<dbReference type="InterPro" id="IPR007627">
    <property type="entry name" value="RNA_pol_sigma70_r2"/>
</dbReference>
<keyword evidence="8" id="KW-1185">Reference proteome</keyword>
<proteinExistence type="inferred from homology"/>
<evidence type="ECO:0000313" key="8">
    <source>
        <dbReference type="Proteomes" id="UP000289455"/>
    </source>
</evidence>
<name>A0A4Q1BZA0_9BACT</name>
<evidence type="ECO:0000313" key="7">
    <source>
        <dbReference type="EMBL" id="RXK48843.1"/>
    </source>
</evidence>
<dbReference type="EMBL" id="SDHY01000004">
    <property type="protein sequence ID" value="RXK48843.1"/>
    <property type="molecule type" value="Genomic_DNA"/>
</dbReference>
<feature type="domain" description="RNA polymerase sigma factor 70 region 4 type 2" evidence="6">
    <location>
        <begin position="129"/>
        <end position="176"/>
    </location>
</feature>
<comment type="caution">
    <text evidence="7">The sequence shown here is derived from an EMBL/GenBank/DDBJ whole genome shotgun (WGS) entry which is preliminary data.</text>
</comment>
<accession>A0A4Q1BZA0</accession>
<keyword evidence="4" id="KW-0804">Transcription</keyword>
<keyword evidence="2" id="KW-0805">Transcription regulation</keyword>
<comment type="similarity">
    <text evidence="1">Belongs to the sigma-70 factor family. ECF subfamily.</text>
</comment>
<evidence type="ECO:0000259" key="5">
    <source>
        <dbReference type="Pfam" id="PF04542"/>
    </source>
</evidence>
<dbReference type="RefSeq" id="WP_129027167.1">
    <property type="nucleotide sequence ID" value="NZ_SDHY01000004.1"/>
</dbReference>
<protein>
    <submittedName>
        <fullName evidence="7">Sigma-70 family RNA polymerase sigma factor</fullName>
    </submittedName>
</protein>